<dbReference type="Proteomes" id="UP000651977">
    <property type="component" value="Unassembled WGS sequence"/>
</dbReference>
<protein>
    <recommendedName>
        <fullName evidence="4">Lipoprotein</fullName>
    </recommendedName>
</protein>
<name>A0ABQ1I5T3_9ALTE</name>
<evidence type="ECO:0000256" key="1">
    <source>
        <dbReference type="SAM" id="SignalP"/>
    </source>
</evidence>
<proteinExistence type="predicted"/>
<keyword evidence="3" id="KW-1185">Reference proteome</keyword>
<gene>
    <name evidence="2" type="ORF">GCM10007414_30480</name>
</gene>
<organism evidence="2 3">
    <name type="scientific">Agarivorans gilvus</name>
    <dbReference type="NCBI Taxonomy" id="680279"/>
    <lineage>
        <taxon>Bacteria</taxon>
        <taxon>Pseudomonadati</taxon>
        <taxon>Pseudomonadota</taxon>
        <taxon>Gammaproteobacteria</taxon>
        <taxon>Alteromonadales</taxon>
        <taxon>Alteromonadaceae</taxon>
        <taxon>Agarivorans</taxon>
    </lineage>
</organism>
<evidence type="ECO:0000313" key="2">
    <source>
        <dbReference type="EMBL" id="GGB14941.1"/>
    </source>
</evidence>
<dbReference type="PROSITE" id="PS51257">
    <property type="entry name" value="PROKAR_LIPOPROTEIN"/>
    <property type="match status" value="1"/>
</dbReference>
<feature type="chain" id="PRO_5045951610" description="Lipoprotein" evidence="1">
    <location>
        <begin position="19"/>
        <end position="907"/>
    </location>
</feature>
<evidence type="ECO:0000313" key="3">
    <source>
        <dbReference type="Proteomes" id="UP000651977"/>
    </source>
</evidence>
<keyword evidence="1" id="KW-0732">Signal</keyword>
<dbReference type="EMBL" id="BMDY01000020">
    <property type="protein sequence ID" value="GGB14941.1"/>
    <property type="molecule type" value="Genomic_DNA"/>
</dbReference>
<accession>A0ABQ1I5T3</accession>
<feature type="signal peptide" evidence="1">
    <location>
        <begin position="1"/>
        <end position="18"/>
    </location>
</feature>
<evidence type="ECO:0008006" key="4">
    <source>
        <dbReference type="Google" id="ProtNLM"/>
    </source>
</evidence>
<sequence length="907" mass="98917">MRKLSALAVICSASLLSACGSSDDNNGGTTPPEETTSTSFAISVDAPPSLITTQIQGISLFTQAYADPVDSLTKDNFAVAIIDADGNVIENVELTDEQWSQEPDGSYVITLPGGVRLDCVILVDLDGTPAVQLNQPLPSDNIFAPTTSEAFQVDLSSTAAYRAVVEQIAAASTSGSDWGDFASAVPSGNEVASDVSVAQQLVSSVIEEVREQIEQAILDSGNDFTLEDILEDPAVQELADNVVDRIETETGAADSNVAELLQQGFWWVNSYSENDYLEFETGNISFDGVTTSESLYIWDVKGGEALDLTMADEEYAQTIATADTTGYEVDRWVLGSEGWLADYDMPLFRSADASSATMTNIGLHSDASLDRTISLKQVDLAGASIRAFAATEDASDLVPYIPANAMFSEGAQAYLGSETAAEDRYRIYNWDCEQEGEFCNRIYRNMGGGAEEAAPTSLDALFSEQAAEENDYAMQGIWMTPTQAGNTSVLAEFVQDDANTVNFYKIFHNDQTTEKLSFSTTWQTQTVSGQEIVRVSLPLALVAYGAESDDLEIFFTVAEGLVRRGNVEMAGTENFYLFNQQAIEDMGDALHRESCDLEGLATDFSEQQYKDFFASCAYLSASDGISDFYDGRLVRIAGSDGTTRAYDFNEDGSVDYYRAGVLLDGVTYSVTDEGFIKVEFADDSYDLLTFVAAEDLENQDELLTVAVFTQDSELAEAWYFKGWFTDRAAIYSCGTGDSDWDDANEVPVEGTEKVLANYQAAVTECQMPIAGRVAKFDAERLKGTALKASYEEEQEEEYYLFSDVASSEAGWYEGEVRIIHEQLSIDMIWQVTEAGELKLRATFDDGSGAVDIEETNTIVASNGVEFSLKIFAQQSNWATDFDYMSADEGEIWSDVRTLVAIDDVPAL</sequence>
<reference evidence="3" key="1">
    <citation type="journal article" date="2019" name="Int. J. Syst. Evol. Microbiol.">
        <title>The Global Catalogue of Microorganisms (GCM) 10K type strain sequencing project: providing services to taxonomists for standard genome sequencing and annotation.</title>
        <authorList>
            <consortium name="The Broad Institute Genomics Platform"/>
            <consortium name="The Broad Institute Genome Sequencing Center for Infectious Disease"/>
            <person name="Wu L."/>
            <person name="Ma J."/>
        </authorList>
    </citation>
    <scope>NUCLEOTIDE SEQUENCE [LARGE SCALE GENOMIC DNA]</scope>
    <source>
        <strain evidence="3">CGMCC 1.10131</strain>
    </source>
</reference>
<dbReference type="RefSeq" id="WP_055733424.1">
    <property type="nucleotide sequence ID" value="NZ_BMDY01000020.1"/>
</dbReference>
<comment type="caution">
    <text evidence="2">The sequence shown here is derived from an EMBL/GenBank/DDBJ whole genome shotgun (WGS) entry which is preliminary data.</text>
</comment>